<feature type="signal peptide" evidence="1">
    <location>
        <begin position="1"/>
        <end position="17"/>
    </location>
</feature>
<dbReference type="Gene3D" id="3.15.10.30">
    <property type="entry name" value="Haemolymph juvenile hormone binding protein"/>
    <property type="match status" value="1"/>
</dbReference>
<dbReference type="Proteomes" id="UP000694872">
    <property type="component" value="Unplaced"/>
</dbReference>
<dbReference type="InterPro" id="IPR038606">
    <property type="entry name" value="To_sf"/>
</dbReference>
<evidence type="ECO:0000313" key="2">
    <source>
        <dbReference type="RefSeq" id="XP_013163377.1"/>
    </source>
</evidence>
<sequence>MKIILFAFVALLATANARPQEVELTDLVLEVIVNEIVESISQQIKQAGLDPFIIEEAEVEYNHDGIFYITSRVDNFVLSGLSNIVVNSVSFSDDDIDKLELSLPRTVLSVDKFFSEVTIGSRNIKIEFSGSIALVDFRCQTVLDDPEASCQIGGVEADFKSFVIQGHDVTDSVNSFFEKTLPKLLI</sequence>
<gene>
    <name evidence="2" type="primary">LOC106114646</name>
</gene>
<protein>
    <submittedName>
        <fullName evidence="2">Uncharacterized protein LOC106114646</fullName>
    </submittedName>
</protein>
<proteinExistence type="predicted"/>
<organism evidence="2">
    <name type="scientific">Papilio xuthus</name>
    <name type="common">Asian swallowtail butterfly</name>
    <dbReference type="NCBI Taxonomy" id="66420"/>
    <lineage>
        <taxon>Eukaryota</taxon>
        <taxon>Metazoa</taxon>
        <taxon>Ecdysozoa</taxon>
        <taxon>Arthropoda</taxon>
        <taxon>Hexapoda</taxon>
        <taxon>Insecta</taxon>
        <taxon>Pterygota</taxon>
        <taxon>Neoptera</taxon>
        <taxon>Endopterygota</taxon>
        <taxon>Lepidoptera</taxon>
        <taxon>Glossata</taxon>
        <taxon>Ditrysia</taxon>
        <taxon>Papilionoidea</taxon>
        <taxon>Papilionidae</taxon>
        <taxon>Papilioninae</taxon>
        <taxon>Papilio</taxon>
    </lineage>
</organism>
<accession>A0AAJ6Z1W9</accession>
<keyword evidence="1" id="KW-0732">Signal</keyword>
<feature type="chain" id="PRO_5042567682" evidence="1">
    <location>
        <begin position="18"/>
        <end position="186"/>
    </location>
</feature>
<dbReference type="GeneID" id="106114646"/>
<evidence type="ECO:0000256" key="1">
    <source>
        <dbReference type="SAM" id="SignalP"/>
    </source>
</evidence>
<name>A0AAJ6Z1W9_PAPXU</name>
<dbReference type="KEGG" id="pxu:106114646"/>
<dbReference type="AlphaFoldDB" id="A0AAJ6Z1W9"/>
<dbReference type="RefSeq" id="XP_013163377.1">
    <property type="nucleotide sequence ID" value="XM_013307923.1"/>
</dbReference>
<reference evidence="2" key="1">
    <citation type="submission" date="2025-08" db="UniProtKB">
        <authorList>
            <consortium name="RefSeq"/>
        </authorList>
    </citation>
    <scope>IDENTIFICATION</scope>
</reference>